<dbReference type="PANTHER" id="PTHR11923">
    <property type="entry name" value="SCAVENGER RECEPTOR CLASS B TYPE-1 SR-B1"/>
    <property type="match status" value="1"/>
</dbReference>
<evidence type="ECO:0000256" key="9">
    <source>
        <dbReference type="ARBA" id="ARBA00023170"/>
    </source>
</evidence>
<evidence type="ECO:0000256" key="3">
    <source>
        <dbReference type="ARBA" id="ARBA00010532"/>
    </source>
</evidence>
<evidence type="ECO:0000256" key="2">
    <source>
        <dbReference type="ARBA" id="ARBA00004651"/>
    </source>
</evidence>
<dbReference type="GO" id="GO:0005901">
    <property type="term" value="C:caveola"/>
    <property type="evidence" value="ECO:0007669"/>
    <property type="project" value="UniProtKB-SubCell"/>
</dbReference>
<evidence type="ECO:0000256" key="5">
    <source>
        <dbReference type="ARBA" id="ARBA00022692"/>
    </source>
</evidence>
<evidence type="ECO:0000256" key="4">
    <source>
        <dbReference type="ARBA" id="ARBA00022475"/>
    </source>
</evidence>
<dbReference type="InterPro" id="IPR002159">
    <property type="entry name" value="CD36_fam"/>
</dbReference>
<reference evidence="13 14" key="1">
    <citation type="submission" date="2018-08" db="EMBL/GenBank/DDBJ databases">
        <title>Aphanomyces genome sequencing and annotation.</title>
        <authorList>
            <person name="Minardi D."/>
            <person name="Oidtmann B."/>
            <person name="Van Der Giezen M."/>
            <person name="Studholme D.J."/>
        </authorList>
    </citation>
    <scope>NUCLEOTIDE SEQUENCE [LARGE SCALE GENOMIC DNA]</scope>
    <source>
        <strain evidence="13 14">NJM0002</strain>
    </source>
</reference>
<keyword evidence="8" id="KW-1015">Disulfide bond</keyword>
<evidence type="ECO:0000256" key="1">
    <source>
        <dbReference type="ARBA" id="ARBA00004189"/>
    </source>
</evidence>
<comment type="subcellular location">
    <subcellularLocation>
        <location evidence="2">Cell membrane</location>
        <topology evidence="2">Multi-pass membrane protein</topology>
    </subcellularLocation>
    <subcellularLocation>
        <location evidence="1">Membrane</location>
        <location evidence="1">Caveola</location>
        <topology evidence="1">Multi-pass membrane protein</topology>
    </subcellularLocation>
</comment>
<dbReference type="EMBL" id="QUSY01000145">
    <property type="protein sequence ID" value="RHY32308.1"/>
    <property type="molecule type" value="Genomic_DNA"/>
</dbReference>
<dbReference type="PANTHER" id="PTHR11923:SF110">
    <property type="entry name" value="SCAVENGER RECEPTOR CLASS B MEMBER 1"/>
    <property type="match status" value="1"/>
</dbReference>
<evidence type="ECO:0000313" key="14">
    <source>
        <dbReference type="Proteomes" id="UP000285060"/>
    </source>
</evidence>
<keyword evidence="6" id="KW-1133">Transmembrane helix</keyword>
<dbReference type="PRINTS" id="PR01609">
    <property type="entry name" value="CD36FAMILY"/>
</dbReference>
<evidence type="ECO:0000256" key="12">
    <source>
        <dbReference type="ARBA" id="ARBA00042244"/>
    </source>
</evidence>
<comment type="similarity">
    <text evidence="3">Belongs to the CD36 family.</text>
</comment>
<organism evidence="13 14">
    <name type="scientific">Aphanomyces invadans</name>
    <dbReference type="NCBI Taxonomy" id="157072"/>
    <lineage>
        <taxon>Eukaryota</taxon>
        <taxon>Sar</taxon>
        <taxon>Stramenopiles</taxon>
        <taxon>Oomycota</taxon>
        <taxon>Saprolegniomycetes</taxon>
        <taxon>Saprolegniales</taxon>
        <taxon>Verrucalvaceae</taxon>
        <taxon>Aphanomyces</taxon>
    </lineage>
</organism>
<evidence type="ECO:0000256" key="8">
    <source>
        <dbReference type="ARBA" id="ARBA00023157"/>
    </source>
</evidence>
<dbReference type="GO" id="GO:0005737">
    <property type="term" value="C:cytoplasm"/>
    <property type="evidence" value="ECO:0007669"/>
    <property type="project" value="TreeGrafter"/>
</dbReference>
<protein>
    <recommendedName>
        <fullName evidence="11">Scavenger receptor class B member 1</fullName>
    </recommendedName>
    <alternativeName>
        <fullName evidence="12">SR-BI</fullName>
    </alternativeName>
</protein>
<feature type="non-terminal residue" evidence="13">
    <location>
        <position position="1"/>
    </location>
</feature>
<name>A0A3R6ZTJ7_9STRA</name>
<evidence type="ECO:0000256" key="11">
    <source>
        <dbReference type="ARBA" id="ARBA00040821"/>
    </source>
</evidence>
<evidence type="ECO:0000256" key="10">
    <source>
        <dbReference type="ARBA" id="ARBA00023180"/>
    </source>
</evidence>
<accession>A0A3R6ZTJ7</accession>
<keyword evidence="10" id="KW-0325">Glycoprotein</keyword>
<comment type="caution">
    <text evidence="13">The sequence shown here is derived from an EMBL/GenBank/DDBJ whole genome shotgun (WGS) entry which is preliminary data.</text>
</comment>
<dbReference type="Pfam" id="PF01130">
    <property type="entry name" value="CD36"/>
    <property type="match status" value="1"/>
</dbReference>
<keyword evidence="5" id="KW-0812">Transmembrane</keyword>
<dbReference type="VEuPathDB" id="FungiDB:H310_05630"/>
<keyword evidence="7" id="KW-0472">Membrane</keyword>
<evidence type="ECO:0000256" key="7">
    <source>
        <dbReference type="ARBA" id="ARBA00023136"/>
    </source>
</evidence>
<proteinExistence type="inferred from homology"/>
<sequence length="471" mass="51299">PSLGYQFQEPQSTSFYVFNVTNIEDVLQGALPALHQVGPYVYTETSEKLSVAVSSGTPATVSYRVRSSFQFDPLRSNGSEADVVTSVNVTYARTLAKLAAAGFSERTLAASFAHTQLSSLESFFRGPFLAQTKQNALGPYLNSMDDAVRKAALPSALSSFRANVASQSLPQHTTHLIAHVRQARVPTMLTSLYDSFLVQYIPATLTAQYESLTRLSVPRVLSNVVNRLTVEVVPTVTRTRKRLLRQDATPAVLSTMLPRVLANIAPPSILRSYMEAGAVWSHARKFSLLTYDPADLTRGFGLWKRAVAMDTDAIATLLAGVNNEVATQNDYLTMAQLDGIREYILYWSQSSILQRDRERYWAQQYAKRTANSNAEPDVDLDLGTAGMQAGFSVIAIGGTNLGLSEATIASLWDATVAPSFLSPQGFIQWSMAIAGDGTAKTAIATAFDLTTPQVSTSHAAPLAQELNMRFF</sequence>
<dbReference type="AlphaFoldDB" id="A0A3R6ZTJ7"/>
<gene>
    <name evidence="13" type="ORF">DYB32_002662</name>
</gene>
<evidence type="ECO:0000313" key="13">
    <source>
        <dbReference type="EMBL" id="RHY32308.1"/>
    </source>
</evidence>
<dbReference type="Proteomes" id="UP000285060">
    <property type="component" value="Unassembled WGS sequence"/>
</dbReference>
<keyword evidence="14" id="KW-1185">Reference proteome</keyword>
<dbReference type="GO" id="GO:0005044">
    <property type="term" value="F:scavenger receptor activity"/>
    <property type="evidence" value="ECO:0007669"/>
    <property type="project" value="TreeGrafter"/>
</dbReference>
<keyword evidence="9" id="KW-0675">Receptor</keyword>
<evidence type="ECO:0000256" key="6">
    <source>
        <dbReference type="ARBA" id="ARBA00022989"/>
    </source>
</evidence>
<keyword evidence="4" id="KW-1003">Cell membrane</keyword>